<sequence length="63" mass="7011">MKGLRRAIEGVGVIQNDLVNPLIGQCLVSMAESETFKHQCLLLQAERQIIWVPHVLFRIGVAA</sequence>
<dbReference type="EMBL" id="DSRU01000230">
    <property type="protein sequence ID" value="HFM99206.1"/>
    <property type="molecule type" value="Genomic_DNA"/>
</dbReference>
<organism evidence="1">
    <name type="scientific">Oscillatoriales cyanobacterium SpSt-418</name>
    <dbReference type="NCBI Taxonomy" id="2282169"/>
    <lineage>
        <taxon>Bacteria</taxon>
        <taxon>Bacillati</taxon>
        <taxon>Cyanobacteriota</taxon>
        <taxon>Cyanophyceae</taxon>
        <taxon>Oscillatoriophycideae</taxon>
        <taxon>Oscillatoriales</taxon>
    </lineage>
</organism>
<comment type="caution">
    <text evidence="1">The sequence shown here is derived from an EMBL/GenBank/DDBJ whole genome shotgun (WGS) entry which is preliminary data.</text>
</comment>
<evidence type="ECO:0000313" key="1">
    <source>
        <dbReference type="EMBL" id="HFM99206.1"/>
    </source>
</evidence>
<protein>
    <submittedName>
        <fullName evidence="1">Uncharacterized protein</fullName>
    </submittedName>
</protein>
<accession>A0A7C3KF33</accession>
<proteinExistence type="predicted"/>
<reference evidence="1" key="1">
    <citation type="journal article" date="2020" name="mSystems">
        <title>Genome- and Community-Level Interaction Insights into Carbon Utilization and Element Cycling Functions of Hydrothermarchaeota in Hydrothermal Sediment.</title>
        <authorList>
            <person name="Zhou Z."/>
            <person name="Liu Y."/>
            <person name="Xu W."/>
            <person name="Pan J."/>
            <person name="Luo Z.H."/>
            <person name="Li M."/>
        </authorList>
    </citation>
    <scope>NUCLEOTIDE SEQUENCE [LARGE SCALE GENOMIC DNA]</scope>
    <source>
        <strain evidence="1">SpSt-418</strain>
    </source>
</reference>
<dbReference type="AlphaFoldDB" id="A0A7C3KF33"/>
<gene>
    <name evidence="1" type="ORF">ENR64_15890</name>
</gene>
<name>A0A7C3KF33_9CYAN</name>